<protein>
    <recommendedName>
        <fullName evidence="3">Restriction endonuclease</fullName>
    </recommendedName>
</protein>
<dbReference type="EMBL" id="FOTI01000064">
    <property type="protein sequence ID" value="SFM08834.1"/>
    <property type="molecule type" value="Genomic_DNA"/>
</dbReference>
<accession>A0A1I4MZT5</accession>
<dbReference type="RefSeq" id="WP_089862755.1">
    <property type="nucleotide sequence ID" value="NZ_FOTI01000064.1"/>
</dbReference>
<organism evidence="1 2">
    <name type="scientific">Halanaerobium salsuginis</name>
    <dbReference type="NCBI Taxonomy" id="29563"/>
    <lineage>
        <taxon>Bacteria</taxon>
        <taxon>Bacillati</taxon>
        <taxon>Bacillota</taxon>
        <taxon>Clostridia</taxon>
        <taxon>Halanaerobiales</taxon>
        <taxon>Halanaerobiaceae</taxon>
        <taxon>Halanaerobium</taxon>
    </lineage>
</organism>
<dbReference type="OrthoDB" id="6691177at2"/>
<sequence>MNDTKSNLFEKTYEYLADISNIRKKFSEKKMSEIKNFINVCLRHSDIYDFINSKLKINDKIIEVESKELLRKLLNYAHDQKDIFLYIDVNIREENNINHIELTNYRKLLEIISSYFLFSQDILISKELSNYYSNLVYYSKLKDYFELGIEEIPPYRIYNYEAEKMIYYELKSISNEINRLKDIINNFNINNAIKLKKKNKEILEQYLKKWWETYKNISQKTYPGLCNHFSYYNGVDLKVLVCKNNKKIPNTVHDSDLALCVAKHDTNSGDIKINFNNYIKEITFLDEEIGNDFEDVTIDLGLGFDSYKEDSMDMIKSSIKIELKEELVRLFEINFNEISYKKFTSEILSLMGMDIIKKNNNNLVIKRDFLTGKSLVYSIIRFEKDEDFDMKKVLKYKTSNNNYLIICQTVVTETIKNKFIDIDNIIIKDVNDFFREAKNFIFKNINLDIALINEIIYPFLKENIVKNEMKELKVNKAENLINKLKNCPVGLEGWKQFENICNNILKFVFEESFENFNMKIQSRNYNGKDIRDIILSNTSEITFWNNVRHFYNCNNIIIECKNKSSTIGNDGFRQISDYLGKDAIGQFGIILSRKGLSDGGRDKQRDYLYQRPKKLILVLSEQDIIDLVKIKSFNDYPEKVLENLKFEVETNI</sequence>
<dbReference type="AlphaFoldDB" id="A0A1I4MZT5"/>
<reference evidence="1 2" key="1">
    <citation type="submission" date="2016-10" db="EMBL/GenBank/DDBJ databases">
        <authorList>
            <person name="de Groot N.N."/>
        </authorList>
    </citation>
    <scope>NUCLEOTIDE SEQUENCE [LARGE SCALE GENOMIC DNA]</scope>
    <source>
        <strain evidence="1 2">ATCC 51327</strain>
    </source>
</reference>
<evidence type="ECO:0000313" key="1">
    <source>
        <dbReference type="EMBL" id="SFM08834.1"/>
    </source>
</evidence>
<dbReference type="Proteomes" id="UP000199006">
    <property type="component" value="Unassembled WGS sequence"/>
</dbReference>
<name>A0A1I4MZT5_9FIRM</name>
<gene>
    <name evidence="1" type="ORF">SAMN02983006_02775</name>
</gene>
<proteinExistence type="predicted"/>
<evidence type="ECO:0008006" key="3">
    <source>
        <dbReference type="Google" id="ProtNLM"/>
    </source>
</evidence>
<dbReference type="STRING" id="29563.SAMN02983006_02775"/>
<evidence type="ECO:0000313" key="2">
    <source>
        <dbReference type="Proteomes" id="UP000199006"/>
    </source>
</evidence>
<keyword evidence="2" id="KW-1185">Reference proteome</keyword>